<accession>A0ABW8SE57</accession>
<dbReference type="PRINTS" id="PR01439">
    <property type="entry name" value="CELLSNTHASEA"/>
</dbReference>
<comment type="caution">
    <text evidence="15">The sequence shown here is derived from an EMBL/GenBank/DDBJ whole genome shotgun (WGS) entry which is preliminary data.</text>
</comment>
<keyword evidence="3" id="KW-1003">Cell membrane</keyword>
<protein>
    <recommendedName>
        <fullName evidence="2">cellulose synthase (UDP-forming)</fullName>
        <ecNumber evidence="2">2.4.1.12</ecNumber>
    </recommendedName>
</protein>
<feature type="transmembrane region" description="Helical" evidence="12">
    <location>
        <begin position="365"/>
        <end position="387"/>
    </location>
</feature>
<evidence type="ECO:0000313" key="16">
    <source>
        <dbReference type="Proteomes" id="UP001623660"/>
    </source>
</evidence>
<dbReference type="CDD" id="cd06421">
    <property type="entry name" value="CESA_CelA_like"/>
    <property type="match status" value="1"/>
</dbReference>
<sequence length="615" mass="70916">MLTIYLCDDGNREEIGQLAGFFKIHYVSRENNDFAKAGNINNALSNHCKSQLFSVLDADMIPKPNYLEKMVGYFKDDNVGFVQSPQVFYNPDPFQYNLNLNDRIPNEQDFFMREVQAGRARYNALFHVGTNALFNRRAIDDIGGIPIGSITEDMATRMILQSKGYKSIFVNEVLAIGLSAEYYKDFAKQRKRWCRGNIQVSKKWNPLTMKGLSPVQKLLYFSGILYWYSGVLKIIYTLSPIIYLLFGTLIIKATTMQLLQFFVPSYLAYILMFKSSLLKYRSLILTHIYEVATAPFLALASLSELVFSKELKFNVTLKGNIKKNIFVSWDLLVPQFVLFILTILGFGISLNKIINTKSLGVKESLIINILWASYNLIGIVMVMLLSLEKPRYRKSERKAINMNSTLILSDLKSLYCIIKDISDLGANISVSNNKLGNLDIGDIIKLKINKDYIFCRILRYENNAFGCRFINLTREQYLNIVGFIFSNENGYYNIENRKPIYKVLNSHEIDRYVESTEDDIFTGDIVENVSSENHEINVSSLIDDKYPNKRNILNKSIQVYERDAHGRSLDTRYANLSYDDLLKNVLKLNNDKITIIKMYEELIEMKKKLEKENKD</sequence>
<feature type="transmembrane region" description="Helical" evidence="12">
    <location>
        <begin position="327"/>
        <end position="350"/>
    </location>
</feature>
<evidence type="ECO:0000259" key="13">
    <source>
        <dbReference type="Pfam" id="PF07238"/>
    </source>
</evidence>
<feature type="transmembrane region" description="Helical" evidence="12">
    <location>
        <begin position="284"/>
        <end position="307"/>
    </location>
</feature>
<dbReference type="RefSeq" id="WP_406790189.1">
    <property type="nucleotide sequence ID" value="NZ_JBJHZX010000001.1"/>
</dbReference>
<feature type="domain" description="PilZ" evidence="13">
    <location>
        <begin position="393"/>
        <end position="485"/>
    </location>
</feature>
<feature type="transmembrane region" description="Helical" evidence="12">
    <location>
        <begin position="258"/>
        <end position="278"/>
    </location>
</feature>
<dbReference type="SUPFAM" id="SSF53448">
    <property type="entry name" value="Nucleotide-diphospho-sugar transferases"/>
    <property type="match status" value="1"/>
</dbReference>
<evidence type="ECO:0000256" key="10">
    <source>
        <dbReference type="ARBA" id="ARBA00023136"/>
    </source>
</evidence>
<evidence type="ECO:0000256" key="1">
    <source>
        <dbReference type="ARBA" id="ARBA00004429"/>
    </source>
</evidence>
<evidence type="ECO:0000256" key="2">
    <source>
        <dbReference type="ARBA" id="ARBA00012539"/>
    </source>
</evidence>
<comment type="subcellular location">
    <subcellularLocation>
        <location evidence="1">Cell inner membrane</location>
        <topology evidence="1">Multi-pass membrane protein</topology>
    </subcellularLocation>
</comment>
<evidence type="ECO:0000256" key="5">
    <source>
        <dbReference type="ARBA" id="ARBA00022676"/>
    </source>
</evidence>
<reference evidence="15 16" key="1">
    <citation type="submission" date="2024-11" db="EMBL/GenBank/DDBJ databases">
        <authorList>
            <person name="Heng Y.C."/>
            <person name="Lim A.C.H."/>
            <person name="Lee J.K.Y."/>
            <person name="Kittelmann S."/>
        </authorList>
    </citation>
    <scope>NUCLEOTIDE SEQUENCE [LARGE SCALE GENOMIC DNA]</scope>
    <source>
        <strain evidence="15 16">WILCCON 0269</strain>
    </source>
</reference>
<keyword evidence="9 12" id="KW-1133">Transmembrane helix</keyword>
<dbReference type="Pfam" id="PF07238">
    <property type="entry name" value="PilZ"/>
    <property type="match status" value="1"/>
</dbReference>
<dbReference type="Proteomes" id="UP001623660">
    <property type="component" value="Unassembled WGS sequence"/>
</dbReference>
<keyword evidence="5" id="KW-0328">Glycosyltransferase</keyword>
<keyword evidence="6" id="KW-0808">Transferase</keyword>
<evidence type="ECO:0000256" key="4">
    <source>
        <dbReference type="ARBA" id="ARBA00022519"/>
    </source>
</evidence>
<keyword evidence="10 12" id="KW-0472">Membrane</keyword>
<evidence type="ECO:0000256" key="11">
    <source>
        <dbReference type="ARBA" id="ARBA00048682"/>
    </source>
</evidence>
<dbReference type="InterPro" id="IPR009875">
    <property type="entry name" value="PilZ_domain"/>
</dbReference>
<evidence type="ECO:0000313" key="15">
    <source>
        <dbReference type="EMBL" id="MFL0194066.1"/>
    </source>
</evidence>
<dbReference type="InterPro" id="IPR029044">
    <property type="entry name" value="Nucleotide-diphossugar_trans"/>
</dbReference>
<feature type="domain" description="Glycosyltransferase 2-like" evidence="14">
    <location>
        <begin position="55"/>
        <end position="262"/>
    </location>
</feature>
<dbReference type="Gene3D" id="2.40.10.220">
    <property type="entry name" value="predicted glycosyltransferase like domains"/>
    <property type="match status" value="1"/>
</dbReference>
<keyword evidence="4" id="KW-0997">Cell inner membrane</keyword>
<keyword evidence="7 12" id="KW-0812">Transmembrane</keyword>
<dbReference type="InterPro" id="IPR003919">
    <property type="entry name" value="Cell_synth_A"/>
</dbReference>
<dbReference type="EC" id="2.4.1.12" evidence="2"/>
<dbReference type="Pfam" id="PF13632">
    <property type="entry name" value="Glyco_trans_2_3"/>
    <property type="match status" value="1"/>
</dbReference>
<gene>
    <name evidence="15" type="ORF">ACJDU8_00455</name>
</gene>
<evidence type="ECO:0000256" key="9">
    <source>
        <dbReference type="ARBA" id="ARBA00022989"/>
    </source>
</evidence>
<evidence type="ECO:0000256" key="6">
    <source>
        <dbReference type="ARBA" id="ARBA00022679"/>
    </source>
</evidence>
<dbReference type="PANTHER" id="PTHR43867:SF2">
    <property type="entry name" value="CELLULOSE SYNTHASE CATALYTIC SUBUNIT A [UDP-FORMING]"/>
    <property type="match status" value="1"/>
</dbReference>
<evidence type="ECO:0000256" key="7">
    <source>
        <dbReference type="ARBA" id="ARBA00022692"/>
    </source>
</evidence>
<evidence type="ECO:0000256" key="3">
    <source>
        <dbReference type="ARBA" id="ARBA00022475"/>
    </source>
</evidence>
<evidence type="ECO:0000259" key="14">
    <source>
        <dbReference type="Pfam" id="PF13632"/>
    </source>
</evidence>
<keyword evidence="16" id="KW-1185">Reference proteome</keyword>
<dbReference type="Gene3D" id="3.90.550.10">
    <property type="entry name" value="Spore Coat Polysaccharide Biosynthesis Protein SpsA, Chain A"/>
    <property type="match status" value="1"/>
</dbReference>
<comment type="catalytic activity">
    <reaction evidence="11">
        <text>[(1-&gt;4)-beta-D-glucosyl](n) + UDP-alpha-D-glucose = [(1-&gt;4)-beta-D-glucosyl](n+1) + UDP + H(+)</text>
        <dbReference type="Rhea" id="RHEA:19929"/>
        <dbReference type="Rhea" id="RHEA-COMP:10033"/>
        <dbReference type="Rhea" id="RHEA-COMP:10034"/>
        <dbReference type="ChEBI" id="CHEBI:15378"/>
        <dbReference type="ChEBI" id="CHEBI:18246"/>
        <dbReference type="ChEBI" id="CHEBI:58223"/>
        <dbReference type="ChEBI" id="CHEBI:58885"/>
        <dbReference type="EC" id="2.4.1.12"/>
    </reaction>
</comment>
<evidence type="ECO:0000256" key="8">
    <source>
        <dbReference type="ARBA" id="ARBA00022916"/>
    </source>
</evidence>
<dbReference type="EMBL" id="JBJHZX010000001">
    <property type="protein sequence ID" value="MFL0194066.1"/>
    <property type="molecule type" value="Genomic_DNA"/>
</dbReference>
<name>A0ABW8SE57_9CLOT</name>
<feature type="transmembrane region" description="Helical" evidence="12">
    <location>
        <begin position="225"/>
        <end position="246"/>
    </location>
</feature>
<keyword evidence="8" id="KW-0135">Cellulose biosynthesis</keyword>
<proteinExistence type="predicted"/>
<dbReference type="InterPro" id="IPR050321">
    <property type="entry name" value="Glycosyltr_2/OpgH_subfam"/>
</dbReference>
<evidence type="ECO:0000256" key="12">
    <source>
        <dbReference type="SAM" id="Phobius"/>
    </source>
</evidence>
<organism evidence="15 16">
    <name type="scientific">Candidatus Clostridium eludens</name>
    <dbReference type="NCBI Taxonomy" id="3381663"/>
    <lineage>
        <taxon>Bacteria</taxon>
        <taxon>Bacillati</taxon>
        <taxon>Bacillota</taxon>
        <taxon>Clostridia</taxon>
        <taxon>Eubacteriales</taxon>
        <taxon>Clostridiaceae</taxon>
        <taxon>Clostridium</taxon>
    </lineage>
</organism>
<dbReference type="InterPro" id="IPR001173">
    <property type="entry name" value="Glyco_trans_2-like"/>
</dbReference>
<dbReference type="PANTHER" id="PTHR43867">
    <property type="entry name" value="CELLULOSE SYNTHASE CATALYTIC SUBUNIT A [UDP-FORMING]"/>
    <property type="match status" value="1"/>
</dbReference>